<name>A0ABV6YGG8_9HYPH</name>
<dbReference type="SUPFAM" id="SSF64518">
    <property type="entry name" value="Phase 1 flagellin"/>
    <property type="match status" value="1"/>
</dbReference>
<dbReference type="Proteomes" id="UP001593940">
    <property type="component" value="Unassembled WGS sequence"/>
</dbReference>
<dbReference type="Pfam" id="PF00669">
    <property type="entry name" value="Flagellin_N"/>
    <property type="match status" value="1"/>
</dbReference>
<dbReference type="InterPro" id="IPR046358">
    <property type="entry name" value="Flagellin_C"/>
</dbReference>
<comment type="function">
    <text evidence="3">Flagellin is the subunit protein which polymerizes to form the filaments of bacterial flagella.</text>
</comment>
<dbReference type="PANTHER" id="PTHR42792">
    <property type="entry name" value="FLAGELLIN"/>
    <property type="match status" value="1"/>
</dbReference>
<accession>A0ABV6YGG8</accession>
<evidence type="ECO:0000256" key="1">
    <source>
        <dbReference type="ARBA" id="ARBA00005709"/>
    </source>
</evidence>
<evidence type="ECO:0000313" key="7">
    <source>
        <dbReference type="Proteomes" id="UP001593940"/>
    </source>
</evidence>
<dbReference type="InterPro" id="IPR001492">
    <property type="entry name" value="Flagellin"/>
</dbReference>
<dbReference type="EMBL" id="JBHOMY010000121">
    <property type="protein sequence ID" value="MFC1460383.1"/>
    <property type="molecule type" value="Genomic_DNA"/>
</dbReference>
<protein>
    <recommendedName>
        <fullName evidence="3">Flagellin</fullName>
    </recommendedName>
</protein>
<keyword evidence="6" id="KW-0966">Cell projection</keyword>
<evidence type="ECO:0000256" key="3">
    <source>
        <dbReference type="RuleBase" id="RU362073"/>
    </source>
</evidence>
<proteinExistence type="inferred from homology"/>
<reference evidence="6 7" key="1">
    <citation type="submission" date="2024-09" db="EMBL/GenBank/DDBJ databases">
        <title>Nodulacao em especies de Leguminosae Basais da Amazonia e Caracterizacao dos Rizobios e Bacterias Associadas aos Nodulos.</title>
        <authorList>
            <person name="Jambeiro I.C.A."/>
            <person name="Lopes I.S."/>
            <person name="Aguiar E.R.G.R."/>
            <person name="Santos A.F.J."/>
            <person name="Dos Santos J.M.F."/>
            <person name="Gross E."/>
        </authorList>
    </citation>
    <scope>NUCLEOTIDE SEQUENCE [LARGE SCALE GENOMIC DNA]</scope>
    <source>
        <strain evidence="6 7">BRUESC1165</strain>
    </source>
</reference>
<organism evidence="6 7">
    <name type="scientific">Microvirga arabica</name>
    <dbReference type="NCBI Taxonomy" id="1128671"/>
    <lineage>
        <taxon>Bacteria</taxon>
        <taxon>Pseudomonadati</taxon>
        <taxon>Pseudomonadota</taxon>
        <taxon>Alphaproteobacteria</taxon>
        <taxon>Hyphomicrobiales</taxon>
        <taxon>Methylobacteriaceae</taxon>
        <taxon>Microvirga</taxon>
    </lineage>
</organism>
<feature type="domain" description="Flagellin C-terminal" evidence="5">
    <location>
        <begin position="392"/>
        <end position="477"/>
    </location>
</feature>
<sequence>MSSINTNLSAITALQSLKATQTSMNKNQNQISTGLRVSEASHNASYWSISTKMKSDNGALGAVKDSIKQSKAMIDTYTSALDKSMKYLDTMKAKLTAGSNPGADLAAIQVELKSSIEGLKSAAGSATFNGQNWLEGSPSTVKLVTSYDGESQKVNSLEIDTTKVNLFDDVADPKAGLLKNVANIDIATAPKAQGYTDLAIDAAKVNATAGSEDKIYIKLSDAPNTTLTFTVTGTGSLQDLADDINADAGADNVDSKIEASVVDGKLRITSKTAGVDVSASFSDTAAGAAGTAAGTMKLDTTALTGLSQGDKIKFTANAVPLSFTVGSEKNAAELAASINADTNLKTQVTATSDDDGNLILTSKTGTVSAMTFENTTKGVDTTYGQIAVKDALKAVDKAINDLRAGSAMLGANKALLETQEEFIGVLSDSLTAGVSAFIDADMNEVSTRNQALQTQQQLGVQALSMANQNSQMILKLFQ</sequence>
<comment type="subcellular location">
    <subcellularLocation>
        <location evidence="3">Secreted</location>
    </subcellularLocation>
    <subcellularLocation>
        <location evidence="3">Bacterial flagellum</location>
    </subcellularLocation>
</comment>
<comment type="caution">
    <text evidence="6">The sequence shown here is derived from an EMBL/GenBank/DDBJ whole genome shotgun (WGS) entry which is preliminary data.</text>
</comment>
<evidence type="ECO:0000313" key="6">
    <source>
        <dbReference type="EMBL" id="MFC1460383.1"/>
    </source>
</evidence>
<dbReference type="Gene3D" id="1.20.1330.10">
    <property type="entry name" value="f41 fragment of flagellin, N-terminal domain"/>
    <property type="match status" value="2"/>
</dbReference>
<gene>
    <name evidence="6" type="ORF">ACETIH_27475</name>
</gene>
<evidence type="ECO:0000259" key="4">
    <source>
        <dbReference type="Pfam" id="PF00669"/>
    </source>
</evidence>
<dbReference type="PANTHER" id="PTHR42792:SF2">
    <property type="entry name" value="FLAGELLIN"/>
    <property type="match status" value="1"/>
</dbReference>
<keyword evidence="2 3" id="KW-0975">Bacterial flagellum</keyword>
<keyword evidence="3" id="KW-0964">Secreted</keyword>
<comment type="similarity">
    <text evidence="1 3">Belongs to the bacterial flagellin family.</text>
</comment>
<dbReference type="RefSeq" id="WP_377031622.1">
    <property type="nucleotide sequence ID" value="NZ_JBHOMY010000121.1"/>
</dbReference>
<feature type="domain" description="Flagellin N-terminal" evidence="4">
    <location>
        <begin position="4"/>
        <end position="137"/>
    </location>
</feature>
<keyword evidence="6" id="KW-0282">Flagellum</keyword>
<dbReference type="Pfam" id="PF00700">
    <property type="entry name" value="Flagellin_C"/>
    <property type="match status" value="1"/>
</dbReference>
<keyword evidence="7" id="KW-1185">Reference proteome</keyword>
<dbReference type="InterPro" id="IPR001029">
    <property type="entry name" value="Flagellin_N"/>
</dbReference>
<evidence type="ECO:0000256" key="2">
    <source>
        <dbReference type="ARBA" id="ARBA00023143"/>
    </source>
</evidence>
<evidence type="ECO:0000259" key="5">
    <source>
        <dbReference type="Pfam" id="PF00700"/>
    </source>
</evidence>
<keyword evidence="6" id="KW-0969">Cilium</keyword>